<protein>
    <submittedName>
        <fullName evidence="2">Uncharacterized protein</fullName>
    </submittedName>
</protein>
<gene>
    <name evidence="2" type="ORF">NC797_17940</name>
</gene>
<dbReference type="Gene3D" id="3.40.50.300">
    <property type="entry name" value="P-loop containing nucleotide triphosphate hydrolases"/>
    <property type="match status" value="1"/>
</dbReference>
<comment type="caution">
    <text evidence="2">The sequence shown here is derived from an EMBL/GenBank/DDBJ whole genome shotgun (WGS) entry which is preliminary data.</text>
</comment>
<dbReference type="AlphaFoldDB" id="A0A9X3WVC2"/>
<accession>A0A9X3WVC2</accession>
<evidence type="ECO:0000256" key="1">
    <source>
        <dbReference type="SAM" id="Coils"/>
    </source>
</evidence>
<dbReference type="RefSeq" id="WP_272438175.1">
    <property type="nucleotide sequence ID" value="NZ_JAMQKB010000046.1"/>
</dbReference>
<name>A0A9X3WVC2_9BACI</name>
<keyword evidence="1" id="KW-0175">Coiled coil</keyword>
<dbReference type="InterPro" id="IPR027417">
    <property type="entry name" value="P-loop_NTPase"/>
</dbReference>
<keyword evidence="3" id="KW-1185">Reference proteome</keyword>
<proteinExistence type="predicted"/>
<evidence type="ECO:0000313" key="3">
    <source>
        <dbReference type="Proteomes" id="UP001145050"/>
    </source>
</evidence>
<reference evidence="2" key="1">
    <citation type="submission" date="2022-06" db="EMBL/GenBank/DDBJ databases">
        <title>Aquibacillus sp. a new bacterium isolated from soil saline samples.</title>
        <authorList>
            <person name="Galisteo C."/>
            <person name="De La Haba R."/>
            <person name="Sanchez-Porro C."/>
            <person name="Ventosa A."/>
        </authorList>
    </citation>
    <scope>NUCLEOTIDE SEQUENCE</scope>
    <source>
        <strain evidence="2">3ASR75-11</strain>
    </source>
</reference>
<organism evidence="2 3">
    <name type="scientific">Terrihalobacillus insolitus</name>
    <dbReference type="NCBI Taxonomy" id="2950438"/>
    <lineage>
        <taxon>Bacteria</taxon>
        <taxon>Bacillati</taxon>
        <taxon>Bacillota</taxon>
        <taxon>Bacilli</taxon>
        <taxon>Bacillales</taxon>
        <taxon>Bacillaceae</taxon>
        <taxon>Terrihalobacillus</taxon>
    </lineage>
</organism>
<feature type="coiled-coil region" evidence="1">
    <location>
        <begin position="274"/>
        <end position="340"/>
    </location>
</feature>
<evidence type="ECO:0000313" key="2">
    <source>
        <dbReference type="EMBL" id="MDC3426350.1"/>
    </source>
</evidence>
<dbReference type="Proteomes" id="UP001145050">
    <property type="component" value="Unassembled WGS sequence"/>
</dbReference>
<sequence length="422" mass="49308">MGKEFNEILVAQSALEDWFDLLNDQELLYVAKMVKPSIPGFSIKNFSKVPPKLLMKNTKKKVQSIGNPDEFFKQLVSDTVAEEFKGLEILELITKMNMNESFTPSQKLALLITSYPSYYAAHESFIKVEVKNSRDPIKGLGNNEYSLLEQMEAMIHVRKDDFAGEVEFIFENDLQFDKMEEIAPDRYETIRDYLNDKGLPIPNKGMFLQLLKVYNEDEFTGWSDPEKIAFYKLVVQDIVAIHKTLYEFIDVLDDEKDDQISALKDRIAIYDQDLITINNLYQEQMKQVKETEKEIAKLQKDKAQLEQQIKQMKGEHAHEVKKLNKNMKEAAEEMARMKEDRIEIDAIKLFKGESICLLSQPDHRTIPLFLEDDQYIYFSNRVEFQKIVNQEHLQGKILFVNTDGLSTKDTFFCEKELKTRVW</sequence>
<dbReference type="EMBL" id="JAMQKB010000046">
    <property type="protein sequence ID" value="MDC3426350.1"/>
    <property type="molecule type" value="Genomic_DNA"/>
</dbReference>